<dbReference type="PANTHER" id="PTHR43547:SF2">
    <property type="entry name" value="HYBRID SIGNAL TRANSDUCTION HISTIDINE KINASE C"/>
    <property type="match status" value="1"/>
</dbReference>
<dbReference type="EC" id="2.7.13.3" evidence="2"/>
<dbReference type="EMBL" id="FWZT01000006">
    <property type="protein sequence ID" value="SMF17718.1"/>
    <property type="molecule type" value="Genomic_DNA"/>
</dbReference>
<dbReference type="Gene3D" id="3.40.190.10">
    <property type="entry name" value="Periplasmic binding protein-like II"/>
    <property type="match status" value="1"/>
</dbReference>
<evidence type="ECO:0000313" key="8">
    <source>
        <dbReference type="Proteomes" id="UP000192907"/>
    </source>
</evidence>
<dbReference type="GO" id="GO:0000155">
    <property type="term" value="F:phosphorelay sensor kinase activity"/>
    <property type="evidence" value="ECO:0007669"/>
    <property type="project" value="TreeGrafter"/>
</dbReference>
<dbReference type="InterPro" id="IPR005467">
    <property type="entry name" value="His_kinase_dom"/>
</dbReference>
<dbReference type="CDD" id="cd00156">
    <property type="entry name" value="REC"/>
    <property type="match status" value="1"/>
</dbReference>
<dbReference type="SUPFAM" id="SSF53850">
    <property type="entry name" value="Periplasmic binding protein-like II"/>
    <property type="match status" value="1"/>
</dbReference>
<feature type="domain" description="Histidine kinase" evidence="5">
    <location>
        <begin position="460"/>
        <end position="670"/>
    </location>
</feature>
<dbReference type="PANTHER" id="PTHR43547">
    <property type="entry name" value="TWO-COMPONENT HISTIDINE KINASE"/>
    <property type="match status" value="1"/>
</dbReference>
<dbReference type="InterPro" id="IPR001789">
    <property type="entry name" value="Sig_transdc_resp-reg_receiver"/>
</dbReference>
<sequence length="929" mass="106129">MTKRETLYVYTKRLPQIDEVGHWIHELIRYNCSDRLMEFDGSGEPRPSLLETCAVSGEGSSFRIHIKKNAFFHDGTEIKASHVIQSLIDFASQSSEGFRRVLRYEDLEKNFKKISRHRLEVSLQRSVPDFMNYLAMSGASIVRQDKKGVVDSGTWQLDHWDDEEIELHWNEQHWKGTLSLYDRVIIRPFECWENHNPGQPYLHLYHGVERKTPKDNFLHEQINSILPYQFATFMLLKDENSGLKQKLHGILEQALKKKSYWERSCLESLAHEHSPLYSPVHVRKQGVNHQVPDSLTILVEPNDFPIKYLNFLKDTFAEQGVKVSFKEGVLSRDLGGCDGVMVCLGQAHHKDSFSIINKLLNRWRCVLPNHTSTQLLKKASTAVDLIRRCQLFRDFVNHLNQTAYFIPMVKVECIVASNRIIDMGQSGHLRFVDVKQSVKQTKDDELKHAALSAIGSAVQMFAHDVKKPFSMIQGFVSLISSLDDPEKVRQLSQKHLPRIRQTIKEVDGLIYDIVEIGANSEVIQEPISLHELIDECLTQTINLEGQVEHTVRLNIQHQRMVDGDQVKLQRVFANILGNAQQACPKGGEIWVETRLDQQTIHITIGNTGSFIPEEQREQIFEAFYTKGKKRGTGLGLAIAKKIVDGHGGRISCYSDETKGTEFRIELPAANKADAVRVEYQPIEGDSGREIKILLADDDQSYLELVRDILASLSYEALQIDVAMDIATVLKMVEDNHYNLMIVDIDFGDHERNGFDVLTHIRSQGRKSLVCLHSDGGALTYQKRALRGGADLFLPKPINRRHLERMVQSCYASLENPETTNDLWIVVDDDPFFLAMWEESELQPKTFSEPEQALEYAKSHQDVKGYILDYYFDNSSLDGLSLAKQIRGYNSQAAIYLCTDRPGTQPEEDFIDVLPKDISKALDHIRRVHG</sequence>
<protein>
    <recommendedName>
        <fullName evidence="2">histidine kinase</fullName>
        <ecNumber evidence="2">2.7.13.3</ecNumber>
    </recommendedName>
</protein>
<dbReference type="PROSITE" id="PS50109">
    <property type="entry name" value="HIS_KIN"/>
    <property type="match status" value="1"/>
</dbReference>
<dbReference type="Pfam" id="PF00072">
    <property type="entry name" value="Response_reg"/>
    <property type="match status" value="1"/>
</dbReference>
<dbReference type="InterPro" id="IPR004358">
    <property type="entry name" value="Sig_transdc_His_kin-like_C"/>
</dbReference>
<evidence type="ECO:0000313" key="7">
    <source>
        <dbReference type="EMBL" id="SMF17718.1"/>
    </source>
</evidence>
<dbReference type="InterPro" id="IPR000914">
    <property type="entry name" value="SBP_5_dom"/>
</dbReference>
<name>A0A1Y6BRU8_9BACT</name>
<dbReference type="PROSITE" id="PS50110">
    <property type="entry name" value="RESPONSE_REGULATORY"/>
    <property type="match status" value="1"/>
</dbReference>
<dbReference type="InterPro" id="IPR003594">
    <property type="entry name" value="HATPase_dom"/>
</dbReference>
<feature type="domain" description="Response regulatory" evidence="6">
    <location>
        <begin position="691"/>
        <end position="810"/>
    </location>
</feature>
<gene>
    <name evidence="7" type="ORF">SAMN06296036_106138</name>
</gene>
<evidence type="ECO:0000256" key="4">
    <source>
        <dbReference type="PROSITE-ProRule" id="PRU00169"/>
    </source>
</evidence>
<comment type="catalytic activity">
    <reaction evidence="1">
        <text>ATP + protein L-histidine = ADP + protein N-phospho-L-histidine.</text>
        <dbReference type="EC" id="2.7.13.3"/>
    </reaction>
</comment>
<reference evidence="8" key="1">
    <citation type="submission" date="2017-04" db="EMBL/GenBank/DDBJ databases">
        <authorList>
            <person name="Varghese N."/>
            <person name="Submissions S."/>
        </authorList>
    </citation>
    <scope>NUCLEOTIDE SEQUENCE [LARGE SCALE GENOMIC DNA]</scope>
    <source>
        <strain evidence="8">RKEM611</strain>
    </source>
</reference>
<dbReference type="SMART" id="SM00387">
    <property type="entry name" value="HATPase_c"/>
    <property type="match status" value="1"/>
</dbReference>
<dbReference type="SUPFAM" id="SSF52172">
    <property type="entry name" value="CheY-like"/>
    <property type="match status" value="2"/>
</dbReference>
<dbReference type="Proteomes" id="UP000192907">
    <property type="component" value="Unassembled WGS sequence"/>
</dbReference>
<dbReference type="OrthoDB" id="9770795at2"/>
<dbReference type="CDD" id="cd00075">
    <property type="entry name" value="HATPase"/>
    <property type="match status" value="1"/>
</dbReference>
<dbReference type="SMART" id="SM00448">
    <property type="entry name" value="REC"/>
    <property type="match status" value="1"/>
</dbReference>
<accession>A0A1Y6BRU8</accession>
<proteinExistence type="predicted"/>
<dbReference type="Pfam" id="PF02518">
    <property type="entry name" value="HATPase_c"/>
    <property type="match status" value="1"/>
</dbReference>
<dbReference type="STRING" id="1513793.SAMN06296036_106138"/>
<dbReference type="InterPro" id="IPR036890">
    <property type="entry name" value="HATPase_C_sf"/>
</dbReference>
<dbReference type="Gene3D" id="3.40.50.2300">
    <property type="match status" value="2"/>
</dbReference>
<keyword evidence="8" id="KW-1185">Reference proteome</keyword>
<evidence type="ECO:0000256" key="2">
    <source>
        <dbReference type="ARBA" id="ARBA00012438"/>
    </source>
</evidence>
<dbReference type="SUPFAM" id="SSF55874">
    <property type="entry name" value="ATPase domain of HSP90 chaperone/DNA topoisomerase II/histidine kinase"/>
    <property type="match status" value="1"/>
</dbReference>
<evidence type="ECO:0000259" key="6">
    <source>
        <dbReference type="PROSITE" id="PS50110"/>
    </source>
</evidence>
<dbReference type="PRINTS" id="PR00344">
    <property type="entry name" value="BCTRLSENSOR"/>
</dbReference>
<dbReference type="Gene3D" id="1.10.287.130">
    <property type="match status" value="1"/>
</dbReference>
<organism evidence="7 8">
    <name type="scientific">Pseudobacteriovorax antillogorgiicola</name>
    <dbReference type="NCBI Taxonomy" id="1513793"/>
    <lineage>
        <taxon>Bacteria</taxon>
        <taxon>Pseudomonadati</taxon>
        <taxon>Bdellovibrionota</taxon>
        <taxon>Oligoflexia</taxon>
        <taxon>Oligoflexales</taxon>
        <taxon>Pseudobacteriovoracaceae</taxon>
        <taxon>Pseudobacteriovorax</taxon>
    </lineage>
</organism>
<dbReference type="Pfam" id="PF00496">
    <property type="entry name" value="SBP_bac_5"/>
    <property type="match status" value="1"/>
</dbReference>
<dbReference type="InterPro" id="IPR011006">
    <property type="entry name" value="CheY-like_superfamily"/>
</dbReference>
<feature type="modified residue" description="4-aspartylphosphate" evidence="4">
    <location>
        <position position="743"/>
    </location>
</feature>
<evidence type="ECO:0000259" key="5">
    <source>
        <dbReference type="PROSITE" id="PS50109"/>
    </source>
</evidence>
<evidence type="ECO:0000256" key="1">
    <source>
        <dbReference type="ARBA" id="ARBA00000085"/>
    </source>
</evidence>
<dbReference type="Gene3D" id="3.30.565.10">
    <property type="entry name" value="Histidine kinase-like ATPase, C-terminal domain"/>
    <property type="match status" value="1"/>
</dbReference>
<evidence type="ECO:0000256" key="3">
    <source>
        <dbReference type="ARBA" id="ARBA00022553"/>
    </source>
</evidence>
<dbReference type="RefSeq" id="WP_132317875.1">
    <property type="nucleotide sequence ID" value="NZ_FWZT01000006.1"/>
</dbReference>
<keyword evidence="3 4" id="KW-0597">Phosphoprotein</keyword>
<dbReference type="AlphaFoldDB" id="A0A1Y6BRU8"/>